<dbReference type="EMBL" id="JACAZH010000067">
    <property type="protein sequence ID" value="KAF7330634.1"/>
    <property type="molecule type" value="Genomic_DNA"/>
</dbReference>
<sequence>MAAIPFPWPATQVVDSLVQKSSGYFIYASTIIKFIDDRDFRPTERLKVIMGIKEADDESPFAALDLLYTQILSQIPACHRLLRILTVVTARFDLSIGHIEQLLGLEPGDVRLTLRGLHSLIHVRKSPSIMEDSGNRDDSFNLGIFVHHASFYDFLQDPRRAGIFCTGCDSCKTDLSRCIFQKLSYPKTSSTQADHLVWYLDGHFALEYIISSEPSSDLISLLCSFDPEPLFRYHPRHEIIDGVLNWLKKSQPLPEDLIQVWQEYKFMDYFESIVAPEADQVTQEDWNRSYQVLSQASPLLLRILRAGTLIYKRHSDPTGTFFVLFDIHFLLDISWDELRMAICSLRSFTDGEIANIFVVAKESARSAANFGPLMLDLTRGALRLVQKVLRAEWPSGIKIHAHWSWYLQQCPPSLHLLQDVQPLAIHHPCFQASDHQRIIQWLKVSIRT</sequence>
<reference evidence="1" key="1">
    <citation type="submission" date="2020-05" db="EMBL/GenBank/DDBJ databases">
        <title>Mycena genomes resolve the evolution of fungal bioluminescence.</title>
        <authorList>
            <person name="Tsai I.J."/>
        </authorList>
    </citation>
    <scope>NUCLEOTIDE SEQUENCE</scope>
    <source>
        <strain evidence="1">160909Yilan</strain>
    </source>
</reference>
<proteinExistence type="predicted"/>
<accession>A0A8H6WY50</accession>
<organism evidence="1 2">
    <name type="scientific">Mycena sanguinolenta</name>
    <dbReference type="NCBI Taxonomy" id="230812"/>
    <lineage>
        <taxon>Eukaryota</taxon>
        <taxon>Fungi</taxon>
        <taxon>Dikarya</taxon>
        <taxon>Basidiomycota</taxon>
        <taxon>Agaricomycotina</taxon>
        <taxon>Agaricomycetes</taxon>
        <taxon>Agaricomycetidae</taxon>
        <taxon>Agaricales</taxon>
        <taxon>Marasmiineae</taxon>
        <taxon>Mycenaceae</taxon>
        <taxon>Mycena</taxon>
    </lineage>
</organism>
<dbReference type="AlphaFoldDB" id="A0A8H6WY50"/>
<evidence type="ECO:0000313" key="2">
    <source>
        <dbReference type="Proteomes" id="UP000623467"/>
    </source>
</evidence>
<protein>
    <submittedName>
        <fullName evidence="1">NACHT domain-containing protein</fullName>
    </submittedName>
</protein>
<comment type="caution">
    <text evidence="1">The sequence shown here is derived from an EMBL/GenBank/DDBJ whole genome shotgun (WGS) entry which is preliminary data.</text>
</comment>
<dbReference type="OrthoDB" id="3262196at2759"/>
<evidence type="ECO:0000313" key="1">
    <source>
        <dbReference type="EMBL" id="KAF7330634.1"/>
    </source>
</evidence>
<dbReference type="Proteomes" id="UP000623467">
    <property type="component" value="Unassembled WGS sequence"/>
</dbReference>
<keyword evidence="2" id="KW-1185">Reference proteome</keyword>
<gene>
    <name evidence="1" type="ORF">MSAN_02457400</name>
</gene>
<name>A0A8H6WY50_9AGAR</name>